<dbReference type="EMBL" id="CAJNNV010031390">
    <property type="protein sequence ID" value="CAE8636010.1"/>
    <property type="molecule type" value="Genomic_DNA"/>
</dbReference>
<dbReference type="PANTHER" id="PTHR42877">
    <property type="entry name" value="L-ORNITHINE N(5)-MONOOXYGENASE-RELATED"/>
    <property type="match status" value="1"/>
</dbReference>
<dbReference type="PANTHER" id="PTHR42877:SF4">
    <property type="entry name" value="FAD_NAD(P)-BINDING DOMAIN-CONTAINING PROTEIN-RELATED"/>
    <property type="match status" value="1"/>
</dbReference>
<dbReference type="EMBL" id="CAJNNV010031390">
    <property type="protein sequence ID" value="CAE8636011.1"/>
    <property type="molecule type" value="Genomic_DNA"/>
</dbReference>
<dbReference type="Pfam" id="PF07992">
    <property type="entry name" value="Pyr_redox_2"/>
    <property type="match status" value="1"/>
</dbReference>
<dbReference type="OMA" id="WNTGGCT"/>
<sequence>MQRFVTGPAVPQSVKDADTSSGLKDAQLGLLQVCTAHLTGEARWLKVGKRSDLELKLAAVMAEYRASGRAVPPPDCSPIFKDLVAHAGLEMAMEGFGQARKAISGRALEFIMDEMRGYPDVLGGDYSDLPPERKENFHVVICGSGICGICVAMRLQTAGIPYTILEKDDGLGGTWWQNRYPGVGCDTPSHVYSYSGEPNCKWKHFFAKGEENREYLNRLVDKYGIRANARLNTEVVEAVWDEAASLWRVTYRNKDRTEGVMTANAYVAAVGQLSCPRVPNLPGKELFKGSSFNSSRWKEGTDLRGKRVAMLGTGATGIQMSKHLAEVCEHLTIFQGTPNYYVDLPNYQRAIPEGERWCFGNVPFYERWYRFQHLLHLTDIYHESLTAGSPLNGELKQSIQDWMIGKCGDDRELLKKILPNYPPVCTRMLVDNGWIDRLKRPNVTIVDGHATHLTESSVVGTGSVAGQVIADVDAVVYCTGFQSTRFCLPAMKVTGKGGKTLSEVWGDVPTAYLGITVPQFPNFFVTYGPNTNVGSGGSIMWNAENEARYIMQCCTAMVRNNIRSLECKQEVAALYDKKLCHDLKSTVWSDPGCRSWYKNGAEGKPVTNCPYSLEDYWESACALNLDDYDCVRA</sequence>
<comment type="similarity">
    <text evidence="1">Belongs to the FAD-binding monooxygenase family.</text>
</comment>
<evidence type="ECO:0000313" key="4">
    <source>
        <dbReference type="EMBL" id="CAE8636011.1"/>
    </source>
</evidence>
<organism evidence="4 5">
    <name type="scientific">Polarella glacialis</name>
    <name type="common">Dinoflagellate</name>
    <dbReference type="NCBI Taxonomy" id="89957"/>
    <lineage>
        <taxon>Eukaryota</taxon>
        <taxon>Sar</taxon>
        <taxon>Alveolata</taxon>
        <taxon>Dinophyceae</taxon>
        <taxon>Suessiales</taxon>
        <taxon>Suessiaceae</taxon>
        <taxon>Polarella</taxon>
    </lineage>
</organism>
<dbReference type="AlphaFoldDB" id="A0A813HEH6"/>
<dbReference type="SUPFAM" id="SSF51905">
    <property type="entry name" value="FAD/NAD(P)-binding domain"/>
    <property type="match status" value="2"/>
</dbReference>
<gene>
    <name evidence="3" type="ORF">PGLA1383_LOCUS51551</name>
    <name evidence="4" type="ORF">PGLA1383_LOCUS51552</name>
</gene>
<accession>A0A813HEH6</accession>
<dbReference type="OrthoDB" id="66881at2759"/>
<dbReference type="Proteomes" id="UP000654075">
    <property type="component" value="Unassembled WGS sequence"/>
</dbReference>
<evidence type="ECO:0000313" key="3">
    <source>
        <dbReference type="EMBL" id="CAE8636010.1"/>
    </source>
</evidence>
<dbReference type="GO" id="GO:0016491">
    <property type="term" value="F:oxidoreductase activity"/>
    <property type="evidence" value="ECO:0007669"/>
    <property type="project" value="InterPro"/>
</dbReference>
<evidence type="ECO:0000259" key="2">
    <source>
        <dbReference type="Pfam" id="PF07992"/>
    </source>
</evidence>
<reference evidence="4" key="1">
    <citation type="submission" date="2021-02" db="EMBL/GenBank/DDBJ databases">
        <authorList>
            <person name="Dougan E. K."/>
            <person name="Rhodes N."/>
            <person name="Thang M."/>
            <person name="Chan C."/>
        </authorList>
    </citation>
    <scope>NUCLEOTIDE SEQUENCE</scope>
</reference>
<comment type="caution">
    <text evidence="4">The sequence shown here is derived from an EMBL/GenBank/DDBJ whole genome shotgun (WGS) entry which is preliminary data.</text>
</comment>
<dbReference type="InterPro" id="IPR036188">
    <property type="entry name" value="FAD/NAD-bd_sf"/>
</dbReference>
<dbReference type="Gene3D" id="3.50.50.60">
    <property type="entry name" value="FAD/NAD(P)-binding domain"/>
    <property type="match status" value="2"/>
</dbReference>
<keyword evidence="5" id="KW-1185">Reference proteome</keyword>
<dbReference type="InterPro" id="IPR023753">
    <property type="entry name" value="FAD/NAD-binding_dom"/>
</dbReference>
<proteinExistence type="inferred from homology"/>
<feature type="domain" description="FAD/NAD(P)-binding" evidence="2">
    <location>
        <begin position="137"/>
        <end position="340"/>
    </location>
</feature>
<name>A0A813HEH6_POLGL</name>
<dbReference type="InterPro" id="IPR051209">
    <property type="entry name" value="FAD-bind_Monooxygenase_sf"/>
</dbReference>
<protein>
    <recommendedName>
        <fullName evidence="2">FAD/NAD(P)-binding domain-containing protein</fullName>
    </recommendedName>
</protein>
<evidence type="ECO:0000256" key="1">
    <source>
        <dbReference type="ARBA" id="ARBA00010139"/>
    </source>
</evidence>
<evidence type="ECO:0000313" key="5">
    <source>
        <dbReference type="Proteomes" id="UP000654075"/>
    </source>
</evidence>